<gene>
    <name evidence="1" type="ORF">XCR1_980055</name>
</gene>
<organism evidence="1 2">
    <name type="scientific">Xenorhabdus cabanillasii JM26</name>
    <dbReference type="NCBI Taxonomy" id="1427517"/>
    <lineage>
        <taxon>Bacteria</taxon>
        <taxon>Pseudomonadati</taxon>
        <taxon>Pseudomonadota</taxon>
        <taxon>Gammaproteobacteria</taxon>
        <taxon>Enterobacterales</taxon>
        <taxon>Morganellaceae</taxon>
        <taxon>Xenorhabdus</taxon>
    </lineage>
</organism>
<sequence length="91" mass="10401">MLPNLPLFSVRPVSYQLLPIINYKENSAASINNILSYPVKKYGIVLPRPKNLLSTQYIFESTTISEHTIFNTQPSAQIFKEKSKNGEPDFR</sequence>
<accession>W1JCY3</accession>
<dbReference type="AlphaFoldDB" id="W1JCY3"/>
<dbReference type="Proteomes" id="UP000019197">
    <property type="component" value="Unassembled WGS sequence"/>
</dbReference>
<reference evidence="1 2" key="1">
    <citation type="submission" date="2013-11" db="EMBL/GenBank/DDBJ databases">
        <title>Draft genome sequence and annotation of the entomopathogenic bacterium, Xenorhabdus cabanillasi strain JM26.</title>
        <authorList>
            <person name="Gualtieri M."/>
            <person name="Ogier J.C."/>
            <person name="Pages S."/>
            <person name="Givaudan A."/>
            <person name="Gaudriault S."/>
        </authorList>
    </citation>
    <scope>NUCLEOTIDE SEQUENCE [LARGE SCALE GENOMIC DNA]</scope>
    <source>
        <strain evidence="1 2">JM26</strain>
    </source>
</reference>
<comment type="caution">
    <text evidence="1">The sequence shown here is derived from an EMBL/GenBank/DDBJ whole genome shotgun (WGS) entry which is preliminary data.</text>
</comment>
<protein>
    <submittedName>
        <fullName evidence="1">Uncharacterized protein</fullName>
    </submittedName>
</protein>
<evidence type="ECO:0000313" key="1">
    <source>
        <dbReference type="EMBL" id="CDL87820.1"/>
    </source>
</evidence>
<evidence type="ECO:0000313" key="2">
    <source>
        <dbReference type="Proteomes" id="UP000019197"/>
    </source>
</evidence>
<name>W1JCY3_9GAMM</name>
<dbReference type="EMBL" id="CBXE010000495">
    <property type="protein sequence ID" value="CDL87820.1"/>
    <property type="molecule type" value="Genomic_DNA"/>
</dbReference>
<proteinExistence type="predicted"/>